<dbReference type="Proteomes" id="UP001178148">
    <property type="component" value="Unassembled WGS sequence"/>
</dbReference>
<reference evidence="2 3" key="1">
    <citation type="journal article" date="2023" name="bioRxiv">
        <title>An intranuclear bacterial parasite of deep-sea mussels expresses apoptosis inhibitors acquired from its host.</title>
        <authorList>
            <person name="Gonzalez Porras M.A."/>
            <person name="Assie A."/>
            <person name="Tietjen M."/>
            <person name="Violette M."/>
            <person name="Kleiner M."/>
            <person name="Gruber-Vodicka H."/>
            <person name="Dubilier N."/>
            <person name="Leisch N."/>
        </authorList>
    </citation>
    <scope>NUCLEOTIDE SEQUENCE [LARGE SCALE GENOMIC DNA]</scope>
    <source>
        <strain evidence="2">IAP13</strain>
    </source>
</reference>
<dbReference type="Pfam" id="PF07238">
    <property type="entry name" value="PilZ"/>
    <property type="match status" value="1"/>
</dbReference>
<evidence type="ECO:0000259" key="1">
    <source>
        <dbReference type="Pfam" id="PF07238"/>
    </source>
</evidence>
<comment type="caution">
    <text evidence="2">The sequence shown here is derived from an EMBL/GenBank/DDBJ whole genome shotgun (WGS) entry which is preliminary data.</text>
</comment>
<evidence type="ECO:0000313" key="2">
    <source>
        <dbReference type="EMBL" id="MDP0589607.1"/>
    </source>
</evidence>
<dbReference type="Gene3D" id="2.40.10.220">
    <property type="entry name" value="predicted glycosyltransferase like domains"/>
    <property type="match status" value="1"/>
</dbReference>
<name>A0AA90NN02_9GAMM</name>
<proteinExistence type="predicted"/>
<sequence length="117" mass="13140">MDVAVQEKRRFPRKQVDQTSKVIDNDTDSLIGTLKNVSIGGFSVIAKQGIRLSEERHVTLHLSNSPMLKPCKVSLVARCVWCQSSSEKNKYAVGFVLCDIEELDAVTLNHFIRSHKV</sequence>
<dbReference type="AlphaFoldDB" id="A0AA90NN02"/>
<dbReference type="InterPro" id="IPR009875">
    <property type="entry name" value="PilZ_domain"/>
</dbReference>
<gene>
    <name evidence="2" type="ORF">QS748_10620</name>
</gene>
<organism evidence="2 3">
    <name type="scientific">Candidatus Endonucleibacter bathymodioli</name>
    <dbReference type="NCBI Taxonomy" id="539814"/>
    <lineage>
        <taxon>Bacteria</taxon>
        <taxon>Pseudomonadati</taxon>
        <taxon>Pseudomonadota</taxon>
        <taxon>Gammaproteobacteria</taxon>
        <taxon>Oceanospirillales</taxon>
        <taxon>Endozoicomonadaceae</taxon>
        <taxon>Candidatus Endonucleibacter</taxon>
    </lineage>
</organism>
<dbReference type="EMBL" id="JASXSV010000017">
    <property type="protein sequence ID" value="MDP0589607.1"/>
    <property type="molecule type" value="Genomic_DNA"/>
</dbReference>
<dbReference type="GO" id="GO:0035438">
    <property type="term" value="F:cyclic-di-GMP binding"/>
    <property type="evidence" value="ECO:0007669"/>
    <property type="project" value="InterPro"/>
</dbReference>
<evidence type="ECO:0000313" key="3">
    <source>
        <dbReference type="Proteomes" id="UP001178148"/>
    </source>
</evidence>
<dbReference type="SUPFAM" id="SSF141371">
    <property type="entry name" value="PilZ domain-like"/>
    <property type="match status" value="1"/>
</dbReference>
<protein>
    <submittedName>
        <fullName evidence="2">PilZ domain-containing protein</fullName>
    </submittedName>
</protein>
<feature type="domain" description="PilZ" evidence="1">
    <location>
        <begin position="7"/>
        <end position="112"/>
    </location>
</feature>
<keyword evidence="3" id="KW-1185">Reference proteome</keyword>
<accession>A0AA90NN02</accession>